<evidence type="ECO:0000313" key="2">
    <source>
        <dbReference type="Proteomes" id="UP000518752"/>
    </source>
</evidence>
<gene>
    <name evidence="1" type="ORF">D9757_010023</name>
</gene>
<evidence type="ECO:0000313" key="1">
    <source>
        <dbReference type="EMBL" id="KAF5369227.1"/>
    </source>
</evidence>
<protein>
    <submittedName>
        <fullName evidence="1">Uncharacterized protein</fullName>
    </submittedName>
</protein>
<proteinExistence type="predicted"/>
<keyword evidence="2" id="KW-1185">Reference proteome</keyword>
<dbReference type="AlphaFoldDB" id="A0A8H5GQN3"/>
<name>A0A8H5GQN3_9AGAR</name>
<accession>A0A8H5GQN3</accession>
<organism evidence="1 2">
    <name type="scientific">Collybiopsis confluens</name>
    <dbReference type="NCBI Taxonomy" id="2823264"/>
    <lineage>
        <taxon>Eukaryota</taxon>
        <taxon>Fungi</taxon>
        <taxon>Dikarya</taxon>
        <taxon>Basidiomycota</taxon>
        <taxon>Agaricomycotina</taxon>
        <taxon>Agaricomycetes</taxon>
        <taxon>Agaricomycetidae</taxon>
        <taxon>Agaricales</taxon>
        <taxon>Marasmiineae</taxon>
        <taxon>Omphalotaceae</taxon>
        <taxon>Collybiopsis</taxon>
    </lineage>
</organism>
<reference evidence="1 2" key="1">
    <citation type="journal article" date="2020" name="ISME J.">
        <title>Uncovering the hidden diversity of litter-decomposition mechanisms in mushroom-forming fungi.</title>
        <authorList>
            <person name="Floudas D."/>
            <person name="Bentzer J."/>
            <person name="Ahren D."/>
            <person name="Johansson T."/>
            <person name="Persson P."/>
            <person name="Tunlid A."/>
        </authorList>
    </citation>
    <scope>NUCLEOTIDE SEQUENCE [LARGE SCALE GENOMIC DNA]</scope>
    <source>
        <strain evidence="1 2">CBS 406.79</strain>
    </source>
</reference>
<dbReference type="Proteomes" id="UP000518752">
    <property type="component" value="Unassembled WGS sequence"/>
</dbReference>
<comment type="caution">
    <text evidence="1">The sequence shown here is derived from an EMBL/GenBank/DDBJ whole genome shotgun (WGS) entry which is preliminary data.</text>
</comment>
<dbReference type="EMBL" id="JAACJN010000129">
    <property type="protein sequence ID" value="KAF5369227.1"/>
    <property type="molecule type" value="Genomic_DNA"/>
</dbReference>
<sequence length="100" mass="11186">MSANDYYNQAKPQGQYYPPQGQLQFGLCCVSIAQPCIQDPLKDRDIIPNNLSNLNKPITEEDLRRATKVVTNLSPLPKLFMYNNLSKARAVVVVVVVAHV</sequence>